<gene>
    <name evidence="4" type="ORF">OG863_35145</name>
</gene>
<evidence type="ECO:0000256" key="2">
    <source>
        <dbReference type="ARBA" id="ARBA00022840"/>
    </source>
</evidence>
<name>A0ABZ1FQR1_9ACTN</name>
<sequence length="984" mass="105264">MDSGRPAEAEAVRGATATWADGARGHLVGRERELGEFEHFLDDPDGPGMLFVHGERGAGRSVFARAAAERLRARDHMVVPLVCVRGDQDRPLLLALRAVAAVREHRSLAGRADPDAEVLRVAEGGERAVLTDALLSAAEAGERAALADALLSALAQAAPVAVVVDDAQYADAASLNVLGYIATQRLPETRLVITSVRHTSEAGDSVSRRRRDQAVGLLTEVGAAQKIILSRLPRPQLAEMVARRSQAVPDPALVERVLGLTRGVPAAADALLTEWSRRDMVRIADGHAFLAASARVPVLPDEDRFIRALHELGEPCWTTAAALSVLWPLGRTAMTLAAETTGLSGPEVADGVRGLIAAGLLDALPGEDGGGPRGWTFRSPLVEHAVRGRLGPLERGRMSAAAVEALWAARDDADAAAAPHRPALLVEEADAETYLPDRIADAGVLIDRDRAVAELTAAAEALHPDPEDRGMLRWFRAALRLIEEPAARELALLRCVKAAWVVGEHPTAGRAAEAILRDPSDVLPGQELQEVASLQVVAAAAGNDWTQLSRMGSAEWWDRLPLPPEAAVPARALALCLAEQWQEVLDLLSRTEAVWRTNPHARLIPELAQAVAHMAQGRTDVLARNLDVPPEPSLPPETLYSITAGYALQLLGAADLSGAMALLTDRGMPPEALPPGTRFLLLQLQGRWDDALALARFMVAKDQTFTAPPQHHLFAAGMAAILVARGKPVGAARLIAGERGNRNGPLEVFLDVADAEVLRTMGRPDAADHTLRRGLREADARGYVFGTDELAAALAMVRAEMGRADAAATCLWRLDELAGRTGSGRTRLLYLLASARVRGQGSDAARKMLHEAVDLARSRGQPFETAVTLSAAAGDAGPPELLHEAYELYGETGSVLRRFHTRAAMREAGLTVPRRKQATAENEQLLATLITEGLTNRQIATVLRLSEDAVANRLSRLFARTGLRSRTEVVSAMLTGNPLTTPDR</sequence>
<dbReference type="Pfam" id="PF00196">
    <property type="entry name" value="GerE"/>
    <property type="match status" value="1"/>
</dbReference>
<dbReference type="Pfam" id="PF13191">
    <property type="entry name" value="AAA_16"/>
    <property type="match status" value="1"/>
</dbReference>
<proteinExistence type="predicted"/>
<dbReference type="InterPro" id="IPR041664">
    <property type="entry name" value="AAA_16"/>
</dbReference>
<dbReference type="InterPro" id="IPR036388">
    <property type="entry name" value="WH-like_DNA-bd_sf"/>
</dbReference>
<feature type="domain" description="HTH luxR-type" evidence="3">
    <location>
        <begin position="912"/>
        <end position="977"/>
    </location>
</feature>
<dbReference type="SUPFAM" id="SSF52540">
    <property type="entry name" value="P-loop containing nucleoside triphosphate hydrolases"/>
    <property type="match status" value="1"/>
</dbReference>
<dbReference type="RefSeq" id="WP_326622380.1">
    <property type="nucleotide sequence ID" value="NZ_CP109106.1"/>
</dbReference>
<reference evidence="4 5" key="1">
    <citation type="submission" date="2022-10" db="EMBL/GenBank/DDBJ databases">
        <title>The complete genomes of actinobacterial strains from the NBC collection.</title>
        <authorList>
            <person name="Joergensen T.S."/>
            <person name="Alvarez Arevalo M."/>
            <person name="Sterndorff E.B."/>
            <person name="Faurdal D."/>
            <person name="Vuksanovic O."/>
            <person name="Mourched A.-S."/>
            <person name="Charusanti P."/>
            <person name="Shaw S."/>
            <person name="Blin K."/>
            <person name="Weber T."/>
        </authorList>
    </citation>
    <scope>NUCLEOTIDE SEQUENCE [LARGE SCALE GENOMIC DNA]</scope>
    <source>
        <strain evidence="4 5">NBC 01774</strain>
    </source>
</reference>
<evidence type="ECO:0000256" key="1">
    <source>
        <dbReference type="ARBA" id="ARBA00022741"/>
    </source>
</evidence>
<dbReference type="SUPFAM" id="SSF46894">
    <property type="entry name" value="C-terminal effector domain of the bipartite response regulators"/>
    <property type="match status" value="1"/>
</dbReference>
<dbReference type="InterPro" id="IPR000792">
    <property type="entry name" value="Tscrpt_reg_LuxR_C"/>
</dbReference>
<protein>
    <submittedName>
        <fullName evidence="4">AAA family ATPase</fullName>
    </submittedName>
</protein>
<organism evidence="4 5">
    <name type="scientific">Streptomyces decoyicus</name>
    <dbReference type="NCBI Taxonomy" id="249567"/>
    <lineage>
        <taxon>Bacteria</taxon>
        <taxon>Bacillati</taxon>
        <taxon>Actinomycetota</taxon>
        <taxon>Actinomycetes</taxon>
        <taxon>Kitasatosporales</taxon>
        <taxon>Streptomycetaceae</taxon>
        <taxon>Streptomyces</taxon>
    </lineage>
</organism>
<dbReference type="EMBL" id="CP109106">
    <property type="protein sequence ID" value="WSB72772.1"/>
    <property type="molecule type" value="Genomic_DNA"/>
</dbReference>
<dbReference type="PROSITE" id="PS50043">
    <property type="entry name" value="HTH_LUXR_2"/>
    <property type="match status" value="1"/>
</dbReference>
<dbReference type="Gene3D" id="3.40.50.300">
    <property type="entry name" value="P-loop containing nucleotide triphosphate hydrolases"/>
    <property type="match status" value="1"/>
</dbReference>
<evidence type="ECO:0000259" key="3">
    <source>
        <dbReference type="PROSITE" id="PS50043"/>
    </source>
</evidence>
<dbReference type="PANTHER" id="PTHR16305">
    <property type="entry name" value="TESTICULAR SOLUBLE ADENYLYL CYCLASE"/>
    <property type="match status" value="1"/>
</dbReference>
<dbReference type="InterPro" id="IPR016032">
    <property type="entry name" value="Sig_transdc_resp-reg_C-effctor"/>
</dbReference>
<dbReference type="InterPro" id="IPR027417">
    <property type="entry name" value="P-loop_NTPase"/>
</dbReference>
<dbReference type="Proteomes" id="UP001344251">
    <property type="component" value="Chromosome"/>
</dbReference>
<keyword evidence="2" id="KW-0067">ATP-binding</keyword>
<keyword evidence="1" id="KW-0547">Nucleotide-binding</keyword>
<accession>A0ABZ1FQR1</accession>
<dbReference type="Gene3D" id="1.10.10.10">
    <property type="entry name" value="Winged helix-like DNA-binding domain superfamily/Winged helix DNA-binding domain"/>
    <property type="match status" value="1"/>
</dbReference>
<evidence type="ECO:0000313" key="5">
    <source>
        <dbReference type="Proteomes" id="UP001344251"/>
    </source>
</evidence>
<dbReference type="SMART" id="SM00421">
    <property type="entry name" value="HTH_LUXR"/>
    <property type="match status" value="1"/>
</dbReference>
<dbReference type="PANTHER" id="PTHR16305:SF28">
    <property type="entry name" value="GUANYLATE CYCLASE DOMAIN-CONTAINING PROTEIN"/>
    <property type="match status" value="1"/>
</dbReference>
<keyword evidence="5" id="KW-1185">Reference proteome</keyword>
<evidence type="ECO:0000313" key="4">
    <source>
        <dbReference type="EMBL" id="WSB72772.1"/>
    </source>
</evidence>